<feature type="domain" description="Polymerase nucleotidyl transferase" evidence="1">
    <location>
        <begin position="2"/>
        <end position="57"/>
    </location>
</feature>
<evidence type="ECO:0000313" key="3">
    <source>
        <dbReference type="Proteomes" id="UP000609346"/>
    </source>
</evidence>
<protein>
    <submittedName>
        <fullName evidence="2">Nucleotidyltransferase domain-containing protein</fullName>
    </submittedName>
</protein>
<gene>
    <name evidence="2" type="ORF">H8B09_29875</name>
</gene>
<dbReference type="SUPFAM" id="SSF81301">
    <property type="entry name" value="Nucleotidyltransferase"/>
    <property type="match status" value="1"/>
</dbReference>
<dbReference type="InterPro" id="IPR002934">
    <property type="entry name" value="Polymerase_NTP_transf_dom"/>
</dbReference>
<dbReference type="Pfam" id="PF01909">
    <property type="entry name" value="NTP_transf_2"/>
    <property type="match status" value="1"/>
</dbReference>
<comment type="caution">
    <text evidence="2">The sequence shown here is derived from an EMBL/GenBank/DDBJ whole genome shotgun (WGS) entry which is preliminary data.</text>
</comment>
<sequence length="210" mass="24222">MMLTGSHARGDAHSTSDIDLVVLLQDGHSRQFEAITVDEILVELKYADRQKAIDKLESNPMEPYPYMDGKMLFDKYNVFESLRLEAIRVFNNYNASMKERKAIHHWLRTAKIKIFAAIESNDRLKASFVTSTTSYKILEGLWMVCGKPVPPTGSVLPHIGDLMEEIPHIREWMDGLFLGTIDERMRTAIEMIDWANTRIMNEERLIEMSD</sequence>
<evidence type="ECO:0000259" key="1">
    <source>
        <dbReference type="Pfam" id="PF01909"/>
    </source>
</evidence>
<name>A0ABR8N924_9BACL</name>
<dbReference type="Proteomes" id="UP000609346">
    <property type="component" value="Unassembled WGS sequence"/>
</dbReference>
<dbReference type="CDD" id="cd05403">
    <property type="entry name" value="NT_KNTase_like"/>
    <property type="match status" value="1"/>
</dbReference>
<accession>A0ABR8N924</accession>
<organism evidence="2 3">
    <name type="scientific">Paenibacillus terricola</name>
    <dbReference type="NCBI Taxonomy" id="2763503"/>
    <lineage>
        <taxon>Bacteria</taxon>
        <taxon>Bacillati</taxon>
        <taxon>Bacillota</taxon>
        <taxon>Bacilli</taxon>
        <taxon>Bacillales</taxon>
        <taxon>Paenibacillaceae</taxon>
        <taxon>Paenibacillus</taxon>
    </lineage>
</organism>
<dbReference type="EMBL" id="JACXZA010000014">
    <property type="protein sequence ID" value="MBD3922954.1"/>
    <property type="molecule type" value="Genomic_DNA"/>
</dbReference>
<dbReference type="Gene3D" id="3.30.460.10">
    <property type="entry name" value="Beta Polymerase, domain 2"/>
    <property type="match status" value="1"/>
</dbReference>
<reference evidence="2 3" key="1">
    <citation type="submission" date="2020-09" db="EMBL/GenBank/DDBJ databases">
        <title>Paenibacillus sp. strain PR3 16S rRNA gene Genome sequencing and assembly.</title>
        <authorList>
            <person name="Kim J."/>
        </authorList>
    </citation>
    <scope>NUCLEOTIDE SEQUENCE [LARGE SCALE GENOMIC DNA]</scope>
    <source>
        <strain evidence="2 3">PR3</strain>
    </source>
</reference>
<dbReference type="InterPro" id="IPR043519">
    <property type="entry name" value="NT_sf"/>
</dbReference>
<proteinExistence type="predicted"/>
<keyword evidence="3" id="KW-1185">Reference proteome</keyword>
<evidence type="ECO:0000313" key="2">
    <source>
        <dbReference type="EMBL" id="MBD3922954.1"/>
    </source>
</evidence>